<evidence type="ECO:0000256" key="7">
    <source>
        <dbReference type="SAM" id="MobiDB-lite"/>
    </source>
</evidence>
<dbReference type="GO" id="GO:0003729">
    <property type="term" value="F:mRNA binding"/>
    <property type="evidence" value="ECO:0007669"/>
    <property type="project" value="TreeGrafter"/>
</dbReference>
<dbReference type="GO" id="GO:0043614">
    <property type="term" value="C:multi-eIF complex"/>
    <property type="evidence" value="ECO:0007669"/>
    <property type="project" value="TreeGrafter"/>
</dbReference>
<dbReference type="GO" id="GO:0003743">
    <property type="term" value="F:translation initiation factor activity"/>
    <property type="evidence" value="ECO:0007669"/>
    <property type="project" value="UniProtKB-KW"/>
</dbReference>
<dbReference type="EMBL" id="JALJOQ010000003">
    <property type="protein sequence ID" value="KAK9813797.1"/>
    <property type="molecule type" value="Genomic_DNA"/>
</dbReference>
<proteinExistence type="predicted"/>
<evidence type="ECO:0000313" key="10">
    <source>
        <dbReference type="Proteomes" id="UP001465755"/>
    </source>
</evidence>
<feature type="region of interest" description="Disordered" evidence="7">
    <location>
        <begin position="713"/>
        <end position="953"/>
    </location>
</feature>
<evidence type="ECO:0000256" key="6">
    <source>
        <dbReference type="SAM" id="Coils"/>
    </source>
</evidence>
<evidence type="ECO:0000313" key="9">
    <source>
        <dbReference type="EMBL" id="KAK9813797.1"/>
    </source>
</evidence>
<gene>
    <name evidence="9" type="ORF">WJX73_010183</name>
</gene>
<evidence type="ECO:0000256" key="4">
    <source>
        <dbReference type="ARBA" id="ARBA00022884"/>
    </source>
</evidence>
<organism evidence="9 10">
    <name type="scientific">Symbiochloris irregularis</name>
    <dbReference type="NCBI Taxonomy" id="706552"/>
    <lineage>
        <taxon>Eukaryota</taxon>
        <taxon>Viridiplantae</taxon>
        <taxon>Chlorophyta</taxon>
        <taxon>core chlorophytes</taxon>
        <taxon>Trebouxiophyceae</taxon>
        <taxon>Trebouxiales</taxon>
        <taxon>Trebouxiaceae</taxon>
        <taxon>Symbiochloris</taxon>
    </lineage>
</organism>
<dbReference type="AlphaFoldDB" id="A0AAW1PYH1"/>
<sequence length="953" mass="108678">MFRYVDLCVELKRGRLAKDGLIHYRNVCQQVNVNSLEEVIKYFLKSATDKAEEAKSKAAEATSLGTDDLEADATAEDLMLSYVSGEKGKDRTDRELVTPWFKFLWETYRSVLDNLRNNARLEALYAMTATKAFQFCLTYKRTTEFRRLCDILRNHLANLNKYRDPRDRPDLTNPDSLNLYLESRFEQLRVACELDLWQEAFRSVEDIQGLIAMGKRPPRPQLMATYYAKLTKIFSVSDSHLYNGYAWYKLYNLERTYNKNLTAADTQLMATSVVLAALCIPLYESHRSENEAELDRDRSMRMAHILGFSADGRAGDPRSALSRQALITDLTAKGLPSAVPEEVRHILTLLEHDFNPLELCKRLQPTLDKLSSMGASLSSASPVGAVDPSQFCKPLQQVAVVRLMQQLSQVYSLMTIPALQALVPFMSFAEVEKVVVEAVKFDYLQPDPESEARKMKIIAKAAEETEKEHSRALARKLVIERRKEEAEQQLMQAELEEEKKRLHQARMSEAMEEERRRADRVKREEDRIQKEIQEKEEEEARNLLAEARKRGSKVAKIKEGEKLDKRTVQEVVLSEQSRAREEAEKKMGKLIKHMDHLERARREGEAPLLEAAYAKKVEADQVRHEREQEEWVVQHRQAWDLDSLEKQRLLQFMDAKEEYAEQIIARRTEQFEALRKLREKKIAEKRQQKRTERDLKRKHEFVRRCRERIEEARLQEEKEALERELEQQKKEEAERARKLEEQAERQRRREAEVEARKEEERKAAAAAPPASAATTAPSGGGGYQPPARRTGAFVPPAARATPNGEQNAPSTEGRGDRWTPPSRAGGAPAAEEAGGGDNRWRRPSDSGPSPSDRLQPPAKDPPRANGVPGGGGDRWRPPGARGGEERRPGDSFGERRNTGGPSGDRDRDDRRSSGGGAFQPSFRRDDNRRDDRPRSEWPASGGGTRGGGGGSRW</sequence>
<name>A0AAW1PYH1_9CHLO</name>
<feature type="domain" description="eIF3a PCI" evidence="8">
    <location>
        <begin position="1"/>
        <end position="357"/>
    </location>
</feature>
<dbReference type="PANTHER" id="PTHR14005">
    <property type="entry name" value="EUKARYOTIC TRANSLATION INITIATION FACTOR 3, THETA SUBUNIT"/>
    <property type="match status" value="1"/>
</dbReference>
<dbReference type="GO" id="GO:0071541">
    <property type="term" value="C:eukaryotic translation initiation factor 3 complex, eIF3m"/>
    <property type="evidence" value="ECO:0007669"/>
    <property type="project" value="TreeGrafter"/>
</dbReference>
<evidence type="ECO:0000256" key="1">
    <source>
        <dbReference type="ARBA" id="ARBA00004496"/>
    </source>
</evidence>
<feature type="compositionally biased region" description="Gly residues" evidence="7">
    <location>
        <begin position="940"/>
        <end position="953"/>
    </location>
</feature>
<evidence type="ECO:0000256" key="2">
    <source>
        <dbReference type="ARBA" id="ARBA00022490"/>
    </source>
</evidence>
<dbReference type="GO" id="GO:0001732">
    <property type="term" value="P:formation of cytoplasmic translation initiation complex"/>
    <property type="evidence" value="ECO:0007669"/>
    <property type="project" value="TreeGrafter"/>
</dbReference>
<reference evidence="9 10" key="1">
    <citation type="journal article" date="2024" name="Nat. Commun.">
        <title>Phylogenomics reveals the evolutionary origins of lichenization in chlorophyte algae.</title>
        <authorList>
            <person name="Puginier C."/>
            <person name="Libourel C."/>
            <person name="Otte J."/>
            <person name="Skaloud P."/>
            <person name="Haon M."/>
            <person name="Grisel S."/>
            <person name="Petersen M."/>
            <person name="Berrin J.G."/>
            <person name="Delaux P.M."/>
            <person name="Dal Grande F."/>
            <person name="Keller J."/>
        </authorList>
    </citation>
    <scope>NUCLEOTIDE SEQUENCE [LARGE SCALE GENOMIC DNA]</scope>
    <source>
        <strain evidence="9 10">SAG 2036</strain>
    </source>
</reference>
<feature type="coiled-coil region" evidence="6">
    <location>
        <begin position="469"/>
        <end position="550"/>
    </location>
</feature>
<comment type="subcellular location">
    <subcellularLocation>
        <location evidence="1">Cytoplasm</location>
    </subcellularLocation>
</comment>
<keyword evidence="2" id="KW-0963">Cytoplasm</keyword>
<protein>
    <recommendedName>
        <fullName evidence="8">eIF3a PCI domain-containing protein</fullName>
    </recommendedName>
</protein>
<feature type="compositionally biased region" description="Basic and acidic residues" evidence="7">
    <location>
        <begin position="713"/>
        <end position="763"/>
    </location>
</feature>
<dbReference type="Gene3D" id="4.10.860.10">
    <property type="entry name" value="UVR domain"/>
    <property type="match status" value="1"/>
</dbReference>
<dbReference type="Pfam" id="PF22591">
    <property type="entry name" value="eIF3a_PCI_TPR-like"/>
    <property type="match status" value="1"/>
</dbReference>
<evidence type="ECO:0000256" key="5">
    <source>
        <dbReference type="ARBA" id="ARBA00022917"/>
    </source>
</evidence>
<keyword evidence="10" id="KW-1185">Reference proteome</keyword>
<accession>A0AAW1PYH1</accession>
<dbReference type="InterPro" id="IPR054711">
    <property type="entry name" value="eIF3a_PCI_TPR-like"/>
</dbReference>
<dbReference type="Proteomes" id="UP001465755">
    <property type="component" value="Unassembled WGS sequence"/>
</dbReference>
<evidence type="ECO:0000256" key="3">
    <source>
        <dbReference type="ARBA" id="ARBA00022540"/>
    </source>
</evidence>
<evidence type="ECO:0000259" key="8">
    <source>
        <dbReference type="Pfam" id="PF22591"/>
    </source>
</evidence>
<keyword evidence="5" id="KW-0648">Protein biosynthesis</keyword>
<dbReference type="GO" id="GO:0071540">
    <property type="term" value="C:eukaryotic translation initiation factor 3 complex, eIF3e"/>
    <property type="evidence" value="ECO:0007669"/>
    <property type="project" value="TreeGrafter"/>
</dbReference>
<comment type="caution">
    <text evidence="9">The sequence shown here is derived from an EMBL/GenBank/DDBJ whole genome shotgun (WGS) entry which is preliminary data.</text>
</comment>
<dbReference type="InterPro" id="IPR027512">
    <property type="entry name" value="EIF3A"/>
</dbReference>
<keyword evidence="4" id="KW-0694">RNA-binding</keyword>
<feature type="compositionally biased region" description="Basic and acidic residues" evidence="7">
    <location>
        <begin position="922"/>
        <end position="935"/>
    </location>
</feature>
<dbReference type="PANTHER" id="PTHR14005:SF0">
    <property type="entry name" value="EUKARYOTIC TRANSLATION INITIATION FACTOR 3 SUBUNIT A"/>
    <property type="match status" value="1"/>
</dbReference>
<dbReference type="Gene3D" id="1.25.40.860">
    <property type="match status" value="2"/>
</dbReference>
<dbReference type="GO" id="GO:0002188">
    <property type="term" value="P:translation reinitiation"/>
    <property type="evidence" value="ECO:0007669"/>
    <property type="project" value="TreeGrafter"/>
</dbReference>
<keyword evidence="6" id="KW-0175">Coiled coil</keyword>
<dbReference type="FunFam" id="4.10.860.10:FF:000001">
    <property type="entry name" value="Eukaryotic translation initiation factor 3 subunit A"/>
    <property type="match status" value="1"/>
</dbReference>
<feature type="compositionally biased region" description="Basic and acidic residues" evidence="7">
    <location>
        <begin position="882"/>
        <end position="912"/>
    </location>
</feature>
<feature type="compositionally biased region" description="Low complexity" evidence="7">
    <location>
        <begin position="764"/>
        <end position="777"/>
    </location>
</feature>
<keyword evidence="3" id="KW-0396">Initiation factor</keyword>